<evidence type="ECO:0008006" key="9">
    <source>
        <dbReference type="Google" id="ProtNLM"/>
    </source>
</evidence>
<keyword evidence="6" id="KW-0449">Lipoprotein</keyword>
<organism evidence="7 8">
    <name type="scientific">Mycobacterium kyorinense</name>
    <dbReference type="NCBI Taxonomy" id="487514"/>
    <lineage>
        <taxon>Bacteria</taxon>
        <taxon>Bacillati</taxon>
        <taxon>Actinomycetota</taxon>
        <taxon>Actinomycetes</taxon>
        <taxon>Mycobacteriales</taxon>
        <taxon>Mycobacteriaceae</taxon>
        <taxon>Mycobacterium</taxon>
    </lineage>
</organism>
<dbReference type="OrthoDB" id="4728153at2"/>
<protein>
    <recommendedName>
        <fullName evidence="9">Lipoprotein LppV</fullName>
    </recommendedName>
</protein>
<comment type="subcellular location">
    <subcellularLocation>
        <location evidence="1">Cell membrane</location>
        <topology evidence="1">Lipid-anchor</topology>
    </subcellularLocation>
</comment>
<dbReference type="GO" id="GO:0005886">
    <property type="term" value="C:plasma membrane"/>
    <property type="evidence" value="ECO:0007669"/>
    <property type="project" value="UniProtKB-SubCell"/>
</dbReference>
<name>A0A1X1XHT2_9MYCO</name>
<dbReference type="InterPro" id="IPR032018">
    <property type="entry name" value="LppA/LppB/LprP"/>
</dbReference>
<dbReference type="AlphaFoldDB" id="A0A1X1XHT2"/>
<dbReference type="EMBL" id="LQPE01000161">
    <property type="protein sequence ID" value="ORV98384.1"/>
    <property type="molecule type" value="Genomic_DNA"/>
</dbReference>
<evidence type="ECO:0000256" key="6">
    <source>
        <dbReference type="ARBA" id="ARBA00023288"/>
    </source>
</evidence>
<evidence type="ECO:0000256" key="2">
    <source>
        <dbReference type="ARBA" id="ARBA00022475"/>
    </source>
</evidence>
<evidence type="ECO:0000313" key="7">
    <source>
        <dbReference type="EMBL" id="ORV98384.1"/>
    </source>
</evidence>
<sequence length="157" mass="17094">MKQPYEPTPPTDAAKALEVLSTLPSLEDTTAQVDAAMNEITSAASKLIPGIIWETGENADTGYCQQPYEQTDAKDYFLPNRIAANVSVSEQDWAKILDATKKAAAKLDATESQVMQDKPGDHDVRFYGPARISIGVGYRGNLVVSGYTGCRLPREKK</sequence>
<reference evidence="7 8" key="1">
    <citation type="submission" date="2016-01" db="EMBL/GenBank/DDBJ databases">
        <title>The new phylogeny of the genus Mycobacterium.</title>
        <authorList>
            <person name="Tarcisio F."/>
            <person name="Conor M."/>
            <person name="Antonella G."/>
            <person name="Elisabetta G."/>
            <person name="Giulia F.S."/>
            <person name="Sara T."/>
            <person name="Anna F."/>
            <person name="Clotilde B."/>
            <person name="Roberto B."/>
            <person name="Veronica D.S."/>
            <person name="Fabio R."/>
            <person name="Monica P."/>
            <person name="Olivier J."/>
            <person name="Enrico T."/>
            <person name="Nicola S."/>
        </authorList>
    </citation>
    <scope>NUCLEOTIDE SEQUENCE [LARGE SCALE GENOMIC DNA]</scope>
    <source>
        <strain evidence="7 8">DSM 45166</strain>
    </source>
</reference>
<keyword evidence="8" id="KW-1185">Reference proteome</keyword>
<accession>A0A1X1XHT2</accession>
<comment type="caution">
    <text evidence="7">The sequence shown here is derived from an EMBL/GenBank/DDBJ whole genome shotgun (WGS) entry which is preliminary data.</text>
</comment>
<keyword evidence="4" id="KW-0472">Membrane</keyword>
<keyword evidence="5" id="KW-0564">Palmitate</keyword>
<evidence type="ECO:0000256" key="5">
    <source>
        <dbReference type="ARBA" id="ARBA00023139"/>
    </source>
</evidence>
<dbReference type="Proteomes" id="UP000193487">
    <property type="component" value="Unassembled WGS sequence"/>
</dbReference>
<dbReference type="Pfam" id="PF16708">
    <property type="entry name" value="LppA"/>
    <property type="match status" value="1"/>
</dbReference>
<keyword evidence="2" id="KW-1003">Cell membrane</keyword>
<dbReference type="RefSeq" id="WP_045382242.1">
    <property type="nucleotide sequence ID" value="NZ_BBKA01000082.1"/>
</dbReference>
<evidence type="ECO:0000256" key="4">
    <source>
        <dbReference type="ARBA" id="ARBA00023136"/>
    </source>
</evidence>
<evidence type="ECO:0000256" key="3">
    <source>
        <dbReference type="ARBA" id="ARBA00022729"/>
    </source>
</evidence>
<gene>
    <name evidence="7" type="ORF">AWC14_13180</name>
</gene>
<proteinExistence type="predicted"/>
<dbReference type="Gene3D" id="3.30.2030.20">
    <property type="match status" value="1"/>
</dbReference>
<evidence type="ECO:0000256" key="1">
    <source>
        <dbReference type="ARBA" id="ARBA00004193"/>
    </source>
</evidence>
<keyword evidence="3" id="KW-0732">Signal</keyword>
<evidence type="ECO:0000313" key="8">
    <source>
        <dbReference type="Proteomes" id="UP000193487"/>
    </source>
</evidence>